<dbReference type="PROSITE" id="PS00070">
    <property type="entry name" value="ALDEHYDE_DEHYDR_CYS"/>
    <property type="match status" value="1"/>
</dbReference>
<dbReference type="InterPro" id="IPR017649">
    <property type="entry name" value="SuccinylGlu_semiald_DH_AstD"/>
</dbReference>
<comment type="caution">
    <text evidence="7">The sequence shown here is derived from an EMBL/GenBank/DDBJ whole genome shotgun (WGS) entry which is preliminary data.</text>
</comment>
<dbReference type="InterPro" id="IPR029510">
    <property type="entry name" value="Ald_DH_CS_GLU"/>
</dbReference>
<evidence type="ECO:0000256" key="5">
    <source>
        <dbReference type="RuleBase" id="RU003345"/>
    </source>
</evidence>
<dbReference type="Gene3D" id="3.40.309.10">
    <property type="entry name" value="Aldehyde Dehydrogenase, Chain A, domain 2"/>
    <property type="match status" value="1"/>
</dbReference>
<gene>
    <name evidence="7" type="ORF">RED65_02494</name>
</gene>
<dbReference type="Proteomes" id="UP000004263">
    <property type="component" value="Unassembled WGS sequence"/>
</dbReference>
<dbReference type="NCBIfam" id="TIGR03240">
    <property type="entry name" value="arg_catab_astD"/>
    <property type="match status" value="1"/>
</dbReference>
<dbReference type="InterPro" id="IPR016162">
    <property type="entry name" value="Ald_DH_N"/>
</dbReference>
<keyword evidence="2 5" id="KW-0560">Oxidoreductase</keyword>
<evidence type="ECO:0000259" key="6">
    <source>
        <dbReference type="Pfam" id="PF00171"/>
    </source>
</evidence>
<keyword evidence="1" id="KW-0056">Arginine metabolism</keyword>
<dbReference type="GO" id="GO:0043824">
    <property type="term" value="F:succinylglutamate-semialdehyde dehydrogenase activity"/>
    <property type="evidence" value="ECO:0007669"/>
    <property type="project" value="InterPro"/>
</dbReference>
<protein>
    <submittedName>
        <fullName evidence="7">Succinylglutamic semialdehyde dehydrogenase</fullName>
    </submittedName>
</protein>
<sequence>MSGMNSIYINGQWQTGEGIEFTSLNPISNDVVWKKQGASIEQVKQAVAAAKQAQTEWALLGREKRVEITQRFATLLKENQTELARTISDETGKPTWEALTEVTAMANKVAISITAQDTRASTGNAYTGDNKNLHLTHRPHGVMAVYGPYNFPGHLPNGHIVPALLAGNTIVFKPSEETPKTAEESIKIWQEAGLPKGVINLVQGAKEVGVALGQAEIDGLLFTGSSTTGKILHKQFAGKPEVLLALEMGGNNPLIVNDNINVNNTVNVILQSAFLSAGQRCTCARRLIVIEGSNTDKLLIALKEKAAQLIADHPDADPEPFMGPVINANTKQALLKAQQDLIAKGGKALLEMTALDETSNLLTPAILDMTDAKDVPDEEWFGPLLQVYRVNDFSMAMKLANDTQYGLSAGLISDDATQQNQFLNTIRAGVVSINQPTAGASSELPFGGVGLSGNHRASALYAADYCAWPQSLMRGTATEELPTDLPRGVRK</sequence>
<dbReference type="STRING" id="207949.RED65_02494"/>
<organism evidence="7 8">
    <name type="scientific">Bermanella marisrubri</name>
    <dbReference type="NCBI Taxonomy" id="207949"/>
    <lineage>
        <taxon>Bacteria</taxon>
        <taxon>Pseudomonadati</taxon>
        <taxon>Pseudomonadota</taxon>
        <taxon>Gammaproteobacteria</taxon>
        <taxon>Oceanospirillales</taxon>
        <taxon>Oceanospirillaceae</taxon>
        <taxon>Bermanella</taxon>
    </lineage>
</organism>
<dbReference type="InterPro" id="IPR015590">
    <property type="entry name" value="Aldehyde_DH_dom"/>
</dbReference>
<evidence type="ECO:0000256" key="3">
    <source>
        <dbReference type="ARBA" id="ARBA00023027"/>
    </source>
</evidence>
<keyword evidence="8" id="KW-1185">Reference proteome</keyword>
<proteinExistence type="inferred from homology"/>
<evidence type="ECO:0000256" key="2">
    <source>
        <dbReference type="ARBA" id="ARBA00023002"/>
    </source>
</evidence>
<dbReference type="NCBIfam" id="NF006992">
    <property type="entry name" value="PRK09457.1"/>
    <property type="match status" value="1"/>
</dbReference>
<dbReference type="InterPro" id="IPR016160">
    <property type="entry name" value="Ald_DH_CS_CYS"/>
</dbReference>
<dbReference type="AlphaFoldDB" id="Q1MXW6"/>
<feature type="domain" description="Aldehyde dehydrogenase" evidence="6">
    <location>
        <begin position="13"/>
        <end position="464"/>
    </location>
</feature>
<dbReference type="CDD" id="cd07095">
    <property type="entry name" value="ALDH_SGSD_AstD"/>
    <property type="match status" value="1"/>
</dbReference>
<evidence type="ECO:0000256" key="1">
    <source>
        <dbReference type="ARBA" id="ARBA00022503"/>
    </source>
</evidence>
<dbReference type="SUPFAM" id="SSF53720">
    <property type="entry name" value="ALDH-like"/>
    <property type="match status" value="1"/>
</dbReference>
<evidence type="ECO:0000256" key="4">
    <source>
        <dbReference type="PROSITE-ProRule" id="PRU10007"/>
    </source>
</evidence>
<dbReference type="InterPro" id="IPR016163">
    <property type="entry name" value="Ald_DH_C"/>
</dbReference>
<feature type="active site" evidence="4">
    <location>
        <position position="247"/>
    </location>
</feature>
<dbReference type="Pfam" id="PF00171">
    <property type="entry name" value="Aldedh"/>
    <property type="match status" value="1"/>
</dbReference>
<dbReference type="EMBL" id="AAQH01000032">
    <property type="protein sequence ID" value="EAT10812.1"/>
    <property type="molecule type" value="Genomic_DNA"/>
</dbReference>
<reference evidence="7 8" key="1">
    <citation type="submission" date="2006-03" db="EMBL/GenBank/DDBJ databases">
        <authorList>
            <person name="Pinhassi J."/>
            <person name="Pedros-Alio C."/>
            <person name="Ferriera S."/>
            <person name="Johnson J."/>
            <person name="Kravitz S."/>
            <person name="Halpern A."/>
            <person name="Remington K."/>
            <person name="Beeson K."/>
            <person name="Tran B."/>
            <person name="Rogers Y.-H."/>
            <person name="Friedman R."/>
            <person name="Venter J.C."/>
        </authorList>
    </citation>
    <scope>NUCLEOTIDE SEQUENCE [LARGE SCALE GENOMIC DNA]</scope>
    <source>
        <strain evidence="7 8">RED65</strain>
    </source>
</reference>
<dbReference type="HOGENOM" id="CLU_005391_1_0_6"/>
<comment type="similarity">
    <text evidence="5">Belongs to the aldehyde dehydrogenase family.</text>
</comment>
<dbReference type="Gene3D" id="3.40.605.10">
    <property type="entry name" value="Aldehyde Dehydrogenase, Chain A, domain 1"/>
    <property type="match status" value="1"/>
</dbReference>
<dbReference type="GO" id="GO:0006527">
    <property type="term" value="P:L-arginine catabolic process"/>
    <property type="evidence" value="ECO:0007669"/>
    <property type="project" value="InterPro"/>
</dbReference>
<accession>Q1MXW6</accession>
<evidence type="ECO:0000313" key="8">
    <source>
        <dbReference type="Proteomes" id="UP000004263"/>
    </source>
</evidence>
<dbReference type="InterPro" id="IPR016161">
    <property type="entry name" value="Ald_DH/histidinol_DH"/>
</dbReference>
<dbReference type="PROSITE" id="PS00687">
    <property type="entry name" value="ALDEHYDE_DEHYDR_GLU"/>
    <property type="match status" value="1"/>
</dbReference>
<dbReference type="FunFam" id="3.40.605.10:FF:000010">
    <property type="entry name" value="N-succinylglutamate 5-semialdehyde dehydrogenase"/>
    <property type="match status" value="1"/>
</dbReference>
<dbReference type="PANTHER" id="PTHR11699">
    <property type="entry name" value="ALDEHYDE DEHYDROGENASE-RELATED"/>
    <property type="match status" value="1"/>
</dbReference>
<dbReference type="RefSeq" id="WP_007016824.1">
    <property type="nucleotide sequence ID" value="NZ_AAQH01000032.1"/>
</dbReference>
<evidence type="ECO:0000313" key="7">
    <source>
        <dbReference type="EMBL" id="EAT10812.1"/>
    </source>
</evidence>
<keyword evidence="3" id="KW-0520">NAD</keyword>
<name>Q1MXW6_9GAMM</name>